<dbReference type="OrthoDB" id="9797953at2"/>
<feature type="transmembrane region" description="Helical" evidence="1">
    <location>
        <begin position="269"/>
        <end position="285"/>
    </location>
</feature>
<evidence type="ECO:0000313" key="2">
    <source>
        <dbReference type="EMBL" id="OZI26244.1"/>
    </source>
</evidence>
<dbReference type="EMBL" id="NEVJ01000001">
    <property type="protein sequence ID" value="OZI26244.1"/>
    <property type="molecule type" value="Genomic_DNA"/>
</dbReference>
<feature type="transmembrane region" description="Helical" evidence="1">
    <location>
        <begin position="389"/>
        <end position="408"/>
    </location>
</feature>
<keyword evidence="1" id="KW-0812">Transmembrane</keyword>
<dbReference type="Pfam" id="PF06779">
    <property type="entry name" value="MFS_4"/>
    <property type="match status" value="1"/>
</dbReference>
<keyword evidence="1" id="KW-0472">Membrane</keyword>
<feature type="transmembrane region" description="Helical" evidence="1">
    <location>
        <begin position="321"/>
        <end position="340"/>
    </location>
</feature>
<dbReference type="AlphaFoldDB" id="A0A261RME9"/>
<keyword evidence="1" id="KW-1133">Transmembrane helix</keyword>
<gene>
    <name evidence="2" type="ORF">CAL26_02585</name>
</gene>
<feature type="transmembrane region" description="Helical" evidence="1">
    <location>
        <begin position="109"/>
        <end position="129"/>
    </location>
</feature>
<keyword evidence="3" id="KW-1185">Reference proteome</keyword>
<dbReference type="InterPro" id="IPR036259">
    <property type="entry name" value="MFS_trans_sf"/>
</dbReference>
<dbReference type="SUPFAM" id="SSF103473">
    <property type="entry name" value="MFS general substrate transporter"/>
    <property type="match status" value="1"/>
</dbReference>
<feature type="transmembrane region" description="Helical" evidence="1">
    <location>
        <begin position="297"/>
        <end position="315"/>
    </location>
</feature>
<dbReference type="GO" id="GO:0005886">
    <property type="term" value="C:plasma membrane"/>
    <property type="evidence" value="ECO:0007669"/>
    <property type="project" value="TreeGrafter"/>
</dbReference>
<accession>A0A261RME9</accession>
<proteinExistence type="predicted"/>
<name>A0A261RME9_9BORD</name>
<dbReference type="PANTHER" id="PTHR23537">
    <property type="match status" value="1"/>
</dbReference>
<sequence>MAEQSATRIALIGMLSVATAIGIGRFAYTPILPVMLQDGWLTLAEGCWLAESNLLGYFFGAILCSLIPGAWMRWTRREAPDERLAVAGLAATAVLTAAMALPWPWLWQWLRFFSGLASAIAFVFTSSWCLRRLAQQNGTSLAGLIYCGSGVGIMLGGILVSATISLGWSASACWKILGAVVGAFVLWIAYECRRDRRHAARHASLANDAGAVPHMPQSPSELVESLAANRGLAWLMLAYGLAGFGYVITATFLPVMAREVLPDSIWVDWIWPIYGVSAALGCLASTRLPPHWDNSRLLAACYGTQSLGVVMGLWWPDVGGFVLSSILVGAPFTALTLFAFREARRRWPHRSTSVIGLMTAVYAIGQILSPPLFGALLRSGIGHRQVFSWSLHTASVALLIGGAIWFFAASRFPSRRPASQATGS</sequence>
<comment type="caution">
    <text evidence="2">The sequence shown here is derived from an EMBL/GenBank/DDBJ whole genome shotgun (WGS) entry which is preliminary data.</text>
</comment>
<dbReference type="Proteomes" id="UP000216857">
    <property type="component" value="Unassembled WGS sequence"/>
</dbReference>
<dbReference type="PANTHER" id="PTHR23537:SF1">
    <property type="entry name" value="SUGAR TRANSPORTER"/>
    <property type="match status" value="1"/>
</dbReference>
<dbReference type="Gene3D" id="1.20.1250.20">
    <property type="entry name" value="MFS general substrate transporter like domains"/>
    <property type="match status" value="2"/>
</dbReference>
<dbReference type="RefSeq" id="WP_094845350.1">
    <property type="nucleotide sequence ID" value="NZ_NEVJ01000001.1"/>
</dbReference>
<feature type="transmembrane region" description="Helical" evidence="1">
    <location>
        <begin position="9"/>
        <end position="28"/>
    </location>
</feature>
<evidence type="ECO:0000313" key="3">
    <source>
        <dbReference type="Proteomes" id="UP000216857"/>
    </source>
</evidence>
<dbReference type="InterPro" id="IPR010645">
    <property type="entry name" value="MFS_4"/>
</dbReference>
<feature type="transmembrane region" description="Helical" evidence="1">
    <location>
        <begin position="232"/>
        <end position="257"/>
    </location>
</feature>
<reference evidence="2" key="1">
    <citation type="submission" date="2017-05" db="EMBL/GenBank/DDBJ databases">
        <title>Complete and WGS of Bordetella genogroups.</title>
        <authorList>
            <person name="Spilker T."/>
            <person name="Lipuma J."/>
        </authorList>
    </citation>
    <scope>NUCLEOTIDE SEQUENCE</scope>
    <source>
        <strain evidence="2">AU21707</strain>
    </source>
</reference>
<protein>
    <submittedName>
        <fullName evidence="2">Uncharacterized protein</fullName>
    </submittedName>
</protein>
<organism evidence="2 3">
    <name type="scientific">Bordetella genomosp. 9</name>
    <dbReference type="NCBI Taxonomy" id="1416803"/>
    <lineage>
        <taxon>Bacteria</taxon>
        <taxon>Pseudomonadati</taxon>
        <taxon>Pseudomonadota</taxon>
        <taxon>Betaproteobacteria</taxon>
        <taxon>Burkholderiales</taxon>
        <taxon>Alcaligenaceae</taxon>
        <taxon>Bordetella</taxon>
    </lineage>
</organism>
<evidence type="ECO:0000256" key="1">
    <source>
        <dbReference type="SAM" id="Phobius"/>
    </source>
</evidence>
<feature type="transmembrane region" description="Helical" evidence="1">
    <location>
        <begin position="54"/>
        <end position="72"/>
    </location>
</feature>
<feature type="transmembrane region" description="Helical" evidence="1">
    <location>
        <begin position="168"/>
        <end position="190"/>
    </location>
</feature>
<feature type="transmembrane region" description="Helical" evidence="1">
    <location>
        <begin position="352"/>
        <end position="369"/>
    </location>
</feature>
<feature type="transmembrane region" description="Helical" evidence="1">
    <location>
        <begin position="141"/>
        <end position="162"/>
    </location>
</feature>
<feature type="transmembrane region" description="Helical" evidence="1">
    <location>
        <begin position="84"/>
        <end position="103"/>
    </location>
</feature>